<comment type="caution">
    <text evidence="1">The sequence shown here is derived from an EMBL/GenBank/DDBJ whole genome shotgun (WGS) entry which is preliminary data.</text>
</comment>
<dbReference type="Proteomes" id="UP001597459">
    <property type="component" value="Unassembled WGS sequence"/>
</dbReference>
<sequence>MKKLLPLLFLSLCVSCDIPTDGMSQNGRKSAPTKTKIDFQGNTIVLPQGYLLISAEEFENRIESIADSSKFKKMAKQELEKVKNRKVEYQLFIDPNNSKNFVFVYTRNYVEFDEFIAQKYVSNLNKELKRESNKQRIKYRRIHGRYFFTNTSKIVKLKYIKAVKQEQKFQTEYLISSQSGGMGLLVSNTQNIDFETSVKGLAMR</sequence>
<organism evidence="1 2">
    <name type="scientific">Aquimarina hainanensis</name>
    <dbReference type="NCBI Taxonomy" id="1578017"/>
    <lineage>
        <taxon>Bacteria</taxon>
        <taxon>Pseudomonadati</taxon>
        <taxon>Bacteroidota</taxon>
        <taxon>Flavobacteriia</taxon>
        <taxon>Flavobacteriales</taxon>
        <taxon>Flavobacteriaceae</taxon>
        <taxon>Aquimarina</taxon>
    </lineage>
</organism>
<dbReference type="RefSeq" id="WP_176027858.1">
    <property type="nucleotide sequence ID" value="NZ_JBHSJV010000001.1"/>
</dbReference>
<reference evidence="2" key="1">
    <citation type="journal article" date="2019" name="Int. J. Syst. Evol. Microbiol.">
        <title>The Global Catalogue of Microorganisms (GCM) 10K type strain sequencing project: providing services to taxonomists for standard genome sequencing and annotation.</title>
        <authorList>
            <consortium name="The Broad Institute Genomics Platform"/>
            <consortium name="The Broad Institute Genome Sequencing Center for Infectious Disease"/>
            <person name="Wu L."/>
            <person name="Ma J."/>
        </authorList>
    </citation>
    <scope>NUCLEOTIDE SEQUENCE [LARGE SCALE GENOMIC DNA]</scope>
    <source>
        <strain evidence="2">KCTC 42423</strain>
    </source>
</reference>
<evidence type="ECO:0000313" key="1">
    <source>
        <dbReference type="EMBL" id="MFD2589532.1"/>
    </source>
</evidence>
<name>A0ABW5N215_9FLAO</name>
<protein>
    <submittedName>
        <fullName evidence="1">Uncharacterized protein</fullName>
    </submittedName>
</protein>
<evidence type="ECO:0000313" key="2">
    <source>
        <dbReference type="Proteomes" id="UP001597459"/>
    </source>
</evidence>
<dbReference type="EMBL" id="JBHULX010000001">
    <property type="protein sequence ID" value="MFD2589532.1"/>
    <property type="molecule type" value="Genomic_DNA"/>
</dbReference>
<keyword evidence="2" id="KW-1185">Reference proteome</keyword>
<gene>
    <name evidence="1" type="ORF">ACFSTE_01725</name>
</gene>
<proteinExistence type="predicted"/>
<accession>A0ABW5N215</accession>